<keyword evidence="2" id="KW-1185">Reference proteome</keyword>
<dbReference type="Proteomes" id="UP000009223">
    <property type="component" value="Chromosome"/>
</dbReference>
<reference evidence="1 2" key="2">
    <citation type="journal article" date="2011" name="ISME J.">
        <title>RNA-seq reveals cooperative metabolic interactions between two termite-gut spirochete species in co-culture.</title>
        <authorList>
            <person name="Rosenthal A.Z."/>
            <person name="Matson E.G."/>
            <person name="Eldar A."/>
            <person name="Leadbetter J.R."/>
        </authorList>
    </citation>
    <scope>NUCLEOTIDE SEQUENCE [LARGE SCALE GENOMIC DNA]</scope>
    <source>
        <strain evidence="2">ATCC BAA-887 / DSM 12427 / ZAS-2</strain>
    </source>
</reference>
<evidence type="ECO:0000313" key="2">
    <source>
        <dbReference type="Proteomes" id="UP000009223"/>
    </source>
</evidence>
<dbReference type="AlphaFoldDB" id="F5YP38"/>
<sequence>MYPADTYIAQHGQGQTREAAEASAAAAISRYFISEVRSATGILEFERQTNGVTTETQLAATSEILVNSQTELFAVRYAEAWFNKAEKQWETTAYIDRAEAWAIYEPRFQKQAEALRGLYQAAETEGDLFKKALLWGVTNRYAQSADFEAAYSFGQILNSAKMNVVFSVVRSNTASLPQKIDNARRNADVYIDCPVDFESLIVNAFSRALISEGFPVAKTRAGAAAVCTITVDEGMQKRELGIFYYPSLQAVFTGSSGALFTYNASAGSASAVTPDVAKRRAYTALAEQVQKSFSTEFNANAEK</sequence>
<reference evidence="2" key="1">
    <citation type="submission" date="2009-12" db="EMBL/GenBank/DDBJ databases">
        <title>Complete sequence of Treponema primitia strain ZAS-2.</title>
        <authorList>
            <person name="Tetu S.G."/>
            <person name="Matson E."/>
            <person name="Ren Q."/>
            <person name="Seshadri R."/>
            <person name="Elbourne L."/>
            <person name="Hassan K.A."/>
            <person name="Durkin A."/>
            <person name="Radune D."/>
            <person name="Mohamoud Y."/>
            <person name="Shay R."/>
            <person name="Jin S."/>
            <person name="Zhang X."/>
            <person name="Lucey K."/>
            <person name="Ballor N.R."/>
            <person name="Ottesen E."/>
            <person name="Rosenthal R."/>
            <person name="Allen A."/>
            <person name="Leadbetter J.R."/>
            <person name="Paulsen I.T."/>
        </authorList>
    </citation>
    <scope>NUCLEOTIDE SEQUENCE [LARGE SCALE GENOMIC DNA]</scope>
    <source>
        <strain evidence="2">ATCC BAA-887 / DSM 12427 / ZAS-2</strain>
    </source>
</reference>
<proteinExistence type="predicted"/>
<organism evidence="1 2">
    <name type="scientific">Treponema primitia (strain ATCC BAA-887 / DSM 12427 / ZAS-2)</name>
    <dbReference type="NCBI Taxonomy" id="545694"/>
    <lineage>
        <taxon>Bacteria</taxon>
        <taxon>Pseudomonadati</taxon>
        <taxon>Spirochaetota</taxon>
        <taxon>Spirochaetia</taxon>
        <taxon>Spirochaetales</taxon>
        <taxon>Treponemataceae</taxon>
        <taxon>Treponema</taxon>
    </lineage>
</organism>
<evidence type="ECO:0000313" key="1">
    <source>
        <dbReference type="EMBL" id="AEF86345.1"/>
    </source>
</evidence>
<evidence type="ECO:0008006" key="3">
    <source>
        <dbReference type="Google" id="ProtNLM"/>
    </source>
</evidence>
<dbReference type="KEGG" id="tpi:TREPR_3856"/>
<protein>
    <recommendedName>
        <fullName evidence="3">Lipoprotein</fullName>
    </recommendedName>
</protein>
<name>F5YP38_TREPZ</name>
<accession>F5YP38</accession>
<dbReference type="EMBL" id="CP001843">
    <property type="protein sequence ID" value="AEF86345.1"/>
    <property type="molecule type" value="Genomic_DNA"/>
</dbReference>
<dbReference type="HOGENOM" id="CLU_918096_0_0_12"/>
<gene>
    <name evidence="1" type="ordered locus">TREPR_3856</name>
</gene>